<dbReference type="SUPFAM" id="SSF48371">
    <property type="entry name" value="ARM repeat"/>
    <property type="match status" value="1"/>
</dbReference>
<evidence type="ECO:0000259" key="5">
    <source>
        <dbReference type="PROSITE" id="PS50937"/>
    </source>
</evidence>
<dbReference type="EMBL" id="JACHVX010000002">
    <property type="protein sequence ID" value="MBB2922833.1"/>
    <property type="molecule type" value="Genomic_DNA"/>
</dbReference>
<evidence type="ECO:0000256" key="1">
    <source>
        <dbReference type="ARBA" id="ARBA00022491"/>
    </source>
</evidence>
<dbReference type="Pfam" id="PF13646">
    <property type="entry name" value="HEAT_2"/>
    <property type="match status" value="1"/>
</dbReference>
<dbReference type="PANTHER" id="PTHR30204:SF69">
    <property type="entry name" value="MERR-FAMILY TRANSCRIPTIONAL REGULATOR"/>
    <property type="match status" value="1"/>
</dbReference>
<dbReference type="GO" id="GO:0003700">
    <property type="term" value="F:DNA-binding transcription factor activity"/>
    <property type="evidence" value="ECO:0007669"/>
    <property type="project" value="InterPro"/>
</dbReference>
<evidence type="ECO:0000313" key="7">
    <source>
        <dbReference type="Proteomes" id="UP000518206"/>
    </source>
</evidence>
<keyword evidence="3 6" id="KW-0238">DNA-binding</keyword>
<sequence length="336" mass="35389">MAQHAGLSTRMLRHYDAIGLVSPSARTSGGYRAYSPDDLRRLFQVESLRSLGLPLGDVRSALDDPTFVPSALVDDLITATQERIDREQELLARLREVRAADPAAWTDVLGMVALLRGLDHAEPARRQQLLLTAPDVARLPAGSLAEALLAEDDPNVAGALQWALGRSGGGGLDVLVAALDAPGREVRRRAVAAVVRVPTDEATAALTGALDHPDEDVRARAALGLGARGGAAAAPELLRMVVRGADDVDAAEVLGALARRHGTADRLAGAVEEELRRPGASPAARARLTQALAELDGSAAHEVLTALVDDPDAHVRRIAAYCLQARAAPTRRPSAR</sequence>
<accession>A0A7W4UFY1</accession>
<dbReference type="InterPro" id="IPR016024">
    <property type="entry name" value="ARM-type_fold"/>
</dbReference>
<dbReference type="GO" id="GO:0003677">
    <property type="term" value="F:DNA binding"/>
    <property type="evidence" value="ECO:0007669"/>
    <property type="project" value="UniProtKB-KW"/>
</dbReference>
<dbReference type="InterPro" id="IPR000551">
    <property type="entry name" value="MerR-type_HTH_dom"/>
</dbReference>
<dbReference type="Gene3D" id="1.10.1660.10">
    <property type="match status" value="1"/>
</dbReference>
<dbReference type="RefSeq" id="WP_221196202.1">
    <property type="nucleotide sequence ID" value="NZ_JACHVX010000002.1"/>
</dbReference>
<dbReference type="InterPro" id="IPR047057">
    <property type="entry name" value="MerR_fam"/>
</dbReference>
<comment type="caution">
    <text evidence="6">The sequence shown here is derived from an EMBL/GenBank/DDBJ whole genome shotgun (WGS) entry which is preliminary data.</text>
</comment>
<gene>
    <name evidence="6" type="ORF">FHR80_001745</name>
</gene>
<dbReference type="InterPro" id="IPR009061">
    <property type="entry name" value="DNA-bd_dom_put_sf"/>
</dbReference>
<dbReference type="PROSITE" id="PS50937">
    <property type="entry name" value="HTH_MERR_2"/>
    <property type="match status" value="1"/>
</dbReference>
<reference evidence="6 7" key="2">
    <citation type="submission" date="2020-08" db="EMBL/GenBank/DDBJ databases">
        <authorList>
            <person name="Partida-Martinez L."/>
            <person name="Huntemann M."/>
            <person name="Clum A."/>
            <person name="Wang J."/>
            <person name="Palaniappan K."/>
            <person name="Ritter S."/>
            <person name="Chen I.-M."/>
            <person name="Stamatis D."/>
            <person name="Reddy T."/>
            <person name="O'Malley R."/>
            <person name="Daum C."/>
            <person name="Shapiro N."/>
            <person name="Ivanova N."/>
            <person name="Kyrpides N."/>
            <person name="Woyke T."/>
        </authorList>
    </citation>
    <scope>NUCLEOTIDE SEQUENCE [LARGE SCALE GENOMIC DNA]</scope>
    <source>
        <strain evidence="6 7">RAS26</strain>
    </source>
</reference>
<feature type="domain" description="HTH merR-type" evidence="5">
    <location>
        <begin position="1"/>
        <end position="64"/>
    </location>
</feature>
<keyword evidence="2" id="KW-0805">Transcription regulation</keyword>
<reference evidence="6 7" key="1">
    <citation type="submission" date="2020-08" db="EMBL/GenBank/DDBJ databases">
        <title>The Agave Microbiome: Exploring the role of microbial communities in plant adaptations to desert environments.</title>
        <authorList>
            <person name="Partida-Martinez L.P."/>
        </authorList>
    </citation>
    <scope>NUCLEOTIDE SEQUENCE [LARGE SCALE GENOMIC DNA]</scope>
    <source>
        <strain evidence="6 7">RAS26</strain>
    </source>
</reference>
<evidence type="ECO:0000256" key="2">
    <source>
        <dbReference type="ARBA" id="ARBA00023015"/>
    </source>
</evidence>
<keyword evidence="4" id="KW-0804">Transcription</keyword>
<dbReference type="Proteomes" id="UP000518206">
    <property type="component" value="Unassembled WGS sequence"/>
</dbReference>
<dbReference type="AlphaFoldDB" id="A0A7W4UFY1"/>
<dbReference type="SMART" id="SM00422">
    <property type="entry name" value="HTH_MERR"/>
    <property type="match status" value="1"/>
</dbReference>
<evidence type="ECO:0000256" key="4">
    <source>
        <dbReference type="ARBA" id="ARBA00023163"/>
    </source>
</evidence>
<dbReference type="SUPFAM" id="SSF46955">
    <property type="entry name" value="Putative DNA-binding domain"/>
    <property type="match status" value="1"/>
</dbReference>
<evidence type="ECO:0000313" key="6">
    <source>
        <dbReference type="EMBL" id="MBB2922833.1"/>
    </source>
</evidence>
<protein>
    <submittedName>
        <fullName evidence="6">DNA-binding transcriptional MerR regulator</fullName>
    </submittedName>
</protein>
<dbReference type="Pfam" id="PF13411">
    <property type="entry name" value="MerR_1"/>
    <property type="match status" value="1"/>
</dbReference>
<keyword evidence="1" id="KW-0678">Repressor</keyword>
<dbReference type="Gene3D" id="1.25.10.10">
    <property type="entry name" value="Leucine-rich Repeat Variant"/>
    <property type="match status" value="1"/>
</dbReference>
<organism evidence="6 7">
    <name type="scientific">Cellulomonas cellasea</name>
    <dbReference type="NCBI Taxonomy" id="43670"/>
    <lineage>
        <taxon>Bacteria</taxon>
        <taxon>Bacillati</taxon>
        <taxon>Actinomycetota</taxon>
        <taxon>Actinomycetes</taxon>
        <taxon>Micrococcales</taxon>
        <taxon>Cellulomonadaceae</taxon>
        <taxon>Cellulomonas</taxon>
    </lineage>
</organism>
<dbReference type="PANTHER" id="PTHR30204">
    <property type="entry name" value="REDOX-CYCLING DRUG-SENSING TRANSCRIPTIONAL ACTIVATOR SOXR"/>
    <property type="match status" value="1"/>
</dbReference>
<dbReference type="InterPro" id="IPR011989">
    <property type="entry name" value="ARM-like"/>
</dbReference>
<name>A0A7W4UFY1_9CELL</name>
<proteinExistence type="predicted"/>
<evidence type="ECO:0000256" key="3">
    <source>
        <dbReference type="ARBA" id="ARBA00023125"/>
    </source>
</evidence>